<comment type="similarity">
    <text evidence="1">Belongs to the DinB family.</text>
</comment>
<dbReference type="EMBL" id="BAFK01000002">
    <property type="protein sequence ID" value="GAB57425.1"/>
    <property type="molecule type" value="Genomic_DNA"/>
</dbReference>
<evidence type="ECO:0000256" key="2">
    <source>
        <dbReference type="ARBA" id="ARBA00022723"/>
    </source>
</evidence>
<evidence type="ECO:0000313" key="5">
    <source>
        <dbReference type="Proteomes" id="UP000004374"/>
    </source>
</evidence>
<dbReference type="AlphaFoldDB" id="I1DTP7"/>
<name>I1DTP7_9GAMM</name>
<dbReference type="PANTHER" id="PTHR37302:SF1">
    <property type="entry name" value="PROTEIN DINB"/>
    <property type="match status" value="1"/>
</dbReference>
<dbReference type="RefSeq" id="WP_008218212.1">
    <property type="nucleotide sequence ID" value="NZ_BAFK01000002.1"/>
</dbReference>
<evidence type="ECO:0008006" key="6">
    <source>
        <dbReference type="Google" id="ProtNLM"/>
    </source>
</evidence>
<dbReference type="Proteomes" id="UP000004374">
    <property type="component" value="Unassembled WGS sequence"/>
</dbReference>
<dbReference type="OrthoDB" id="9807509at2"/>
<dbReference type="InterPro" id="IPR034660">
    <property type="entry name" value="DinB/YfiT-like"/>
</dbReference>
<feature type="binding site" evidence="3">
    <location>
        <position position="51"/>
    </location>
    <ligand>
        <name>a divalent metal cation</name>
        <dbReference type="ChEBI" id="CHEBI:60240"/>
    </ligand>
</feature>
<feature type="binding site" evidence="3">
    <location>
        <position position="147"/>
    </location>
    <ligand>
        <name>a divalent metal cation</name>
        <dbReference type="ChEBI" id="CHEBI:60240"/>
    </ligand>
</feature>
<protein>
    <recommendedName>
        <fullName evidence="6">DinB family protein</fullName>
    </recommendedName>
</protein>
<evidence type="ECO:0000256" key="3">
    <source>
        <dbReference type="PIRSR" id="PIRSR607837-1"/>
    </source>
</evidence>
<dbReference type="Gene3D" id="1.20.120.450">
    <property type="entry name" value="dinb family like domain"/>
    <property type="match status" value="1"/>
</dbReference>
<keyword evidence="2 3" id="KW-0479">Metal-binding</keyword>
<dbReference type="Pfam" id="PF05163">
    <property type="entry name" value="DinB"/>
    <property type="match status" value="1"/>
</dbReference>
<organism evidence="4 5">
    <name type="scientific">Rheinheimera nanhaiensis E407-8</name>
    <dbReference type="NCBI Taxonomy" id="562729"/>
    <lineage>
        <taxon>Bacteria</taxon>
        <taxon>Pseudomonadati</taxon>
        <taxon>Pseudomonadota</taxon>
        <taxon>Gammaproteobacteria</taxon>
        <taxon>Chromatiales</taxon>
        <taxon>Chromatiaceae</taxon>
        <taxon>Rheinheimera</taxon>
    </lineage>
</organism>
<dbReference type="PANTHER" id="PTHR37302">
    <property type="entry name" value="SLR1116 PROTEIN"/>
    <property type="match status" value="1"/>
</dbReference>
<dbReference type="InterPro" id="IPR007837">
    <property type="entry name" value="DinB"/>
</dbReference>
<sequence length="176" mass="19829">MSAHQQQMQAFAKYNREFNARLYQLVAGLSDSERKNDLGAFFGSIHGTLNHILLADRIWLGRFASAFPAMESLQQAQLVQQFSSLGDELYADFTELSAQRLATDKVITQFADELTAVQLAGTMKYHNSQGKLRQHPTWVAVAHMFNHQTHHRGQLTTLLHQLGHDVGVTDFVAYVT</sequence>
<proteinExistence type="inferred from homology"/>
<gene>
    <name evidence="4" type="ORF">RNAN_0393</name>
</gene>
<dbReference type="SUPFAM" id="SSF109854">
    <property type="entry name" value="DinB/YfiT-like putative metalloenzymes"/>
    <property type="match status" value="1"/>
</dbReference>
<keyword evidence="5" id="KW-1185">Reference proteome</keyword>
<dbReference type="GO" id="GO:0046872">
    <property type="term" value="F:metal ion binding"/>
    <property type="evidence" value="ECO:0007669"/>
    <property type="project" value="UniProtKB-KW"/>
</dbReference>
<evidence type="ECO:0000256" key="1">
    <source>
        <dbReference type="ARBA" id="ARBA00008635"/>
    </source>
</evidence>
<comment type="caution">
    <text evidence="4">The sequence shown here is derived from an EMBL/GenBank/DDBJ whole genome shotgun (WGS) entry which is preliminary data.</text>
</comment>
<accession>I1DTP7</accession>
<evidence type="ECO:0000313" key="4">
    <source>
        <dbReference type="EMBL" id="GAB57425.1"/>
    </source>
</evidence>
<dbReference type="STRING" id="562729.RNAN_0393"/>
<feature type="binding site" evidence="3">
    <location>
        <position position="151"/>
    </location>
    <ligand>
        <name>a divalent metal cation</name>
        <dbReference type="ChEBI" id="CHEBI:60240"/>
    </ligand>
</feature>
<reference evidence="4 5" key="1">
    <citation type="journal article" date="2012" name="J. Bacteriol.">
        <title>Genome Sequence of the Protease-Producing Bacterium Rheinheimera nanhaiensis E407-8T, Isolated from Deep-Sea Sediment of the South China Sea.</title>
        <authorList>
            <person name="Zhang X.-Y."/>
            <person name="Zhang Y.-J."/>
            <person name="Qin Q.-L."/>
            <person name="Xie B.-B."/>
            <person name="Chen X.-L."/>
            <person name="Zhou B.-C."/>
            <person name="Zhang Y.-Z."/>
        </authorList>
    </citation>
    <scope>NUCLEOTIDE SEQUENCE [LARGE SCALE GENOMIC DNA]</scope>
    <source>
        <strain evidence="4 5">E407-8</strain>
    </source>
</reference>